<accession>A0A5P2G4N9</accession>
<dbReference type="KEGG" id="arac:E0W69_008725"/>
<dbReference type="EMBL" id="CP044016">
    <property type="protein sequence ID" value="QES88730.1"/>
    <property type="molecule type" value="Genomic_DNA"/>
</dbReference>
<dbReference type="Proteomes" id="UP000292424">
    <property type="component" value="Chromosome"/>
</dbReference>
<protein>
    <recommendedName>
        <fullName evidence="3">TonB-dependent receptor plug domain-containing protein</fullName>
    </recommendedName>
</protein>
<dbReference type="OrthoDB" id="679547at2"/>
<keyword evidence="2" id="KW-1185">Reference proteome</keyword>
<organism evidence="1 2">
    <name type="scientific">Rhizosphaericola mali</name>
    <dbReference type="NCBI Taxonomy" id="2545455"/>
    <lineage>
        <taxon>Bacteria</taxon>
        <taxon>Pseudomonadati</taxon>
        <taxon>Bacteroidota</taxon>
        <taxon>Chitinophagia</taxon>
        <taxon>Chitinophagales</taxon>
        <taxon>Chitinophagaceae</taxon>
        <taxon>Rhizosphaericola</taxon>
    </lineage>
</organism>
<sequence>MTNLNHILKGFIIIVVTFKSVKAQQVDNIINTHINLNPYEETYLQLDNNLYSANDTIWFKAYVLANAAPSSFSHNLYTDWFDNNGKLLEHQIYPIIQGRSNGQLVIPSFYQQQKIHLLAYTKWMLNNDTDFLFRKDIDILPRKTQIITASKKETQKTIIQFFPEGGNLVAGILNKIAFKATDQFGTPIEVSGAILDNHQDSIANLVTQHDGMGYFYLLPKTNTNYIAKYHSSSHDTITINLPLAQSAGIAMEIISQKDNKKIVIRKQGNDTENDSYNIDYNHLHLLAEKDGTVSYLSNINLSGKDNFETNIPVSHLSSGILTVTILTNDWTPLAERICFIKANDINHNQPNLSVIKQDLNKKGLNTIQLQYDDTLPVNLSIAITDGSILIDTTNNIISYLLLTGQLKGKINNPAYYFEDTSKQKSQDLDLVMLTNGWRKYNWQAIAQNAKTTIKYPRDSAYFFLQGVITDVKNKTKLPKEISFMTNNKLSFGSNSFMVDKFGNFRDSSFLIYTTTKLTFHPLNGQRTYAFNFNKLSDHSFTKYPFILSDSATEISQKIQLGRLDHFKTTLQDVTVTSYKTTYENPIDSLEAPYQSQEFIRAPALKNVYVLNQPILSAYGANFVSFIRSKLHLTIGSGPDRTYIHPYFFVNGQAMPSDAAMQTPIVDIVFVKYYKYFVGAPGGGGLDGVIAIWTKQGFPNEYDFRTKNDNPTSFTMSGYTISKDFYNPDYSSKSDGNAINDQRKTLYWNPELTLDNKEHKKIQLSFYNSDIAKSYKIIIEGFKIDGTPINIERTEELVL</sequence>
<evidence type="ECO:0000313" key="1">
    <source>
        <dbReference type="EMBL" id="QES88730.1"/>
    </source>
</evidence>
<name>A0A5P2G4N9_9BACT</name>
<evidence type="ECO:0008006" key="3">
    <source>
        <dbReference type="Google" id="ProtNLM"/>
    </source>
</evidence>
<dbReference type="AlphaFoldDB" id="A0A5P2G4N9"/>
<dbReference type="RefSeq" id="WP_131329697.1">
    <property type="nucleotide sequence ID" value="NZ_CP044016.1"/>
</dbReference>
<gene>
    <name evidence="1" type="ORF">E0W69_008725</name>
</gene>
<reference evidence="1 2" key="1">
    <citation type="submission" date="2019-09" db="EMBL/GenBank/DDBJ databases">
        <title>Complete genome sequence of Arachidicoccus sp. B3-10 isolated from apple orchard soil.</title>
        <authorList>
            <person name="Kim H.S."/>
            <person name="Han K.-I."/>
            <person name="Suh M.K."/>
            <person name="Lee K.C."/>
            <person name="Eom M.K."/>
            <person name="Kim J.-S."/>
            <person name="Kang S.W."/>
            <person name="Sin Y."/>
            <person name="Lee J.-S."/>
        </authorList>
    </citation>
    <scope>NUCLEOTIDE SEQUENCE [LARGE SCALE GENOMIC DNA]</scope>
    <source>
        <strain evidence="1 2">B3-10</strain>
    </source>
</reference>
<evidence type="ECO:0000313" key="2">
    <source>
        <dbReference type="Proteomes" id="UP000292424"/>
    </source>
</evidence>
<proteinExistence type="predicted"/>